<comment type="caution">
    <text evidence="5">The sequence shown here is derived from an EMBL/GenBank/DDBJ whole genome shotgun (WGS) entry which is preliminary data.</text>
</comment>
<dbReference type="SUPFAM" id="SSF51735">
    <property type="entry name" value="NAD(P)-binding Rossmann-fold domains"/>
    <property type="match status" value="1"/>
</dbReference>
<keyword evidence="6" id="KW-1185">Reference proteome</keyword>
<proteinExistence type="inferred from homology"/>
<reference evidence="5" key="1">
    <citation type="submission" date="2020-03" db="EMBL/GenBank/DDBJ databases">
        <authorList>
            <person name="He L."/>
        </authorList>
    </citation>
    <scope>NUCLEOTIDE SEQUENCE</scope>
    <source>
        <strain evidence="5">CkLH20</strain>
    </source>
</reference>
<dbReference type="GeneID" id="62157354"/>
<evidence type="ECO:0000256" key="2">
    <source>
        <dbReference type="ARBA" id="ARBA00022857"/>
    </source>
</evidence>
<dbReference type="PANTHER" id="PTHR43963:SF6">
    <property type="entry name" value="CHAIN DEHYDROGENASE FAMILY PROTEIN, PUTATIVE (AFU_ORTHOLOGUE AFUA_3G15350)-RELATED"/>
    <property type="match status" value="1"/>
</dbReference>
<dbReference type="Proteomes" id="UP000781932">
    <property type="component" value="Unassembled WGS sequence"/>
</dbReference>
<dbReference type="Pfam" id="PF00106">
    <property type="entry name" value="adh_short"/>
    <property type="match status" value="1"/>
</dbReference>
<accession>A0A9P6ICX4</accession>
<evidence type="ECO:0000313" key="5">
    <source>
        <dbReference type="EMBL" id="KAF9880519.1"/>
    </source>
</evidence>
<dbReference type="Gene3D" id="3.40.50.720">
    <property type="entry name" value="NAD(P)-binding Rossmann-like Domain"/>
    <property type="match status" value="1"/>
</dbReference>
<keyword evidence="3" id="KW-0560">Oxidoreductase</keyword>
<dbReference type="GO" id="GO:0016616">
    <property type="term" value="F:oxidoreductase activity, acting on the CH-OH group of donors, NAD or NADP as acceptor"/>
    <property type="evidence" value="ECO:0007669"/>
    <property type="project" value="InterPro"/>
</dbReference>
<sequence length="241" mass="25345">MTVALITGGNAGIGEAVVRQLAKIPNFHVIIGSRSLESGAKVADSLNQEGHSVTAIQLDITSDDSVVKAMAEITESHGRLDVLVNNAGILIDTSEDAYTSIRDLFSKTFNTNVFGTVALTEAALPLLQKSDHPRVVFVSSTMGSLEFAGNPNTPFYNIDYKAYDASKAAVNMLAVNYARILKPFGGVSNAICPGLVRTKMNGFIEAGTPVEIGAERIVQLATAAPGGVTGTFSNREGGIAW</sequence>
<dbReference type="RefSeq" id="XP_038749980.1">
    <property type="nucleotide sequence ID" value="XM_038884280.1"/>
</dbReference>
<protein>
    <submittedName>
        <fullName evidence="5">Short chain dehydrogenase family</fullName>
    </submittedName>
</protein>
<dbReference type="InterPro" id="IPR036291">
    <property type="entry name" value="NAD(P)-bd_dom_sf"/>
</dbReference>
<evidence type="ECO:0000313" key="6">
    <source>
        <dbReference type="Proteomes" id="UP000781932"/>
    </source>
</evidence>
<dbReference type="OrthoDB" id="1933717at2759"/>
<evidence type="ECO:0000256" key="4">
    <source>
        <dbReference type="RuleBase" id="RU000363"/>
    </source>
</evidence>
<reference evidence="5" key="2">
    <citation type="submission" date="2020-11" db="EMBL/GenBank/DDBJ databases">
        <title>Whole genome sequencing of Colletotrichum sp.</title>
        <authorList>
            <person name="Li H."/>
        </authorList>
    </citation>
    <scope>NUCLEOTIDE SEQUENCE</scope>
    <source>
        <strain evidence="5">CkLH20</strain>
    </source>
</reference>
<dbReference type="PANTHER" id="PTHR43963">
    <property type="entry name" value="CARBONYL REDUCTASE 1-RELATED"/>
    <property type="match status" value="1"/>
</dbReference>
<comment type="similarity">
    <text evidence="1 4">Belongs to the short-chain dehydrogenases/reductases (SDR) family.</text>
</comment>
<dbReference type="EMBL" id="JAATWM020000004">
    <property type="protein sequence ID" value="KAF9880519.1"/>
    <property type="molecule type" value="Genomic_DNA"/>
</dbReference>
<dbReference type="CDD" id="cd05324">
    <property type="entry name" value="carb_red_PTCR-like_SDR_c"/>
    <property type="match status" value="1"/>
</dbReference>
<organism evidence="5 6">
    <name type="scientific">Colletotrichum karsti</name>
    <dbReference type="NCBI Taxonomy" id="1095194"/>
    <lineage>
        <taxon>Eukaryota</taxon>
        <taxon>Fungi</taxon>
        <taxon>Dikarya</taxon>
        <taxon>Ascomycota</taxon>
        <taxon>Pezizomycotina</taxon>
        <taxon>Sordariomycetes</taxon>
        <taxon>Hypocreomycetidae</taxon>
        <taxon>Glomerellales</taxon>
        <taxon>Glomerellaceae</taxon>
        <taxon>Colletotrichum</taxon>
        <taxon>Colletotrichum boninense species complex</taxon>
    </lineage>
</organism>
<keyword evidence="2" id="KW-0521">NADP</keyword>
<name>A0A9P6ICX4_9PEZI</name>
<dbReference type="InterPro" id="IPR002347">
    <property type="entry name" value="SDR_fam"/>
</dbReference>
<dbReference type="PRINTS" id="PR00080">
    <property type="entry name" value="SDRFAMILY"/>
</dbReference>
<dbReference type="AlphaFoldDB" id="A0A9P6ICX4"/>
<dbReference type="InterPro" id="IPR045313">
    <property type="entry name" value="CBR1-like"/>
</dbReference>
<evidence type="ECO:0000256" key="3">
    <source>
        <dbReference type="ARBA" id="ARBA00023002"/>
    </source>
</evidence>
<gene>
    <name evidence="5" type="ORF">CkaCkLH20_01561</name>
</gene>
<dbReference type="PRINTS" id="PR00081">
    <property type="entry name" value="GDHRDH"/>
</dbReference>
<evidence type="ECO:0000256" key="1">
    <source>
        <dbReference type="ARBA" id="ARBA00006484"/>
    </source>
</evidence>